<comment type="function">
    <text evidence="8">Part of the endoplasmic reticulum membrane protein complex (EMC) that enables the energy-independent insertion into endoplasmic reticulum membranes of newly synthesized membrane proteins. May be involved in Mg(2+) transport.</text>
</comment>
<accession>A0A7T8GUW4</accession>
<dbReference type="EMBL" id="CP045902">
    <property type="protein sequence ID" value="QQP37950.1"/>
    <property type="molecule type" value="Genomic_DNA"/>
</dbReference>
<evidence type="ECO:0000256" key="2">
    <source>
        <dbReference type="ARBA" id="ARBA00006109"/>
    </source>
</evidence>
<keyword evidence="11" id="KW-1185">Reference proteome</keyword>
<keyword evidence="5 8" id="KW-0256">Endoplasmic reticulum</keyword>
<feature type="signal peptide" evidence="9">
    <location>
        <begin position="1"/>
        <end position="27"/>
    </location>
</feature>
<keyword evidence="4 8" id="KW-0812">Transmembrane</keyword>
<evidence type="ECO:0000256" key="4">
    <source>
        <dbReference type="ARBA" id="ARBA00022692"/>
    </source>
</evidence>
<dbReference type="GO" id="GO:0000139">
    <property type="term" value="C:Golgi membrane"/>
    <property type="evidence" value="ECO:0007669"/>
    <property type="project" value="UniProtKB-SubCell"/>
</dbReference>
<dbReference type="Pfam" id="PF10270">
    <property type="entry name" value="MMgT"/>
    <property type="match status" value="1"/>
</dbReference>
<protein>
    <recommendedName>
        <fullName evidence="8">Membrane magnesium transporter</fullName>
    </recommendedName>
</protein>
<keyword evidence="8" id="KW-0813">Transport</keyword>
<reference evidence="11" key="1">
    <citation type="submission" date="2021-01" db="EMBL/GenBank/DDBJ databases">
        <title>Caligus Genome Assembly.</title>
        <authorList>
            <person name="Gallardo-Escarate C."/>
        </authorList>
    </citation>
    <scope>NUCLEOTIDE SEQUENCE [LARGE SCALE GENOMIC DNA]</scope>
</reference>
<feature type="chain" id="PRO_5031094228" description="Membrane magnesium transporter" evidence="9">
    <location>
        <begin position="28"/>
        <end position="115"/>
    </location>
</feature>
<evidence type="ECO:0000256" key="6">
    <source>
        <dbReference type="ARBA" id="ARBA00022989"/>
    </source>
</evidence>
<dbReference type="GO" id="GO:0072546">
    <property type="term" value="C:EMC complex"/>
    <property type="evidence" value="ECO:0007669"/>
    <property type="project" value="UniProtKB-UniRule"/>
</dbReference>
<dbReference type="GO" id="GO:0022890">
    <property type="term" value="F:inorganic cation transmembrane transporter activity"/>
    <property type="evidence" value="ECO:0007669"/>
    <property type="project" value="TreeGrafter"/>
</dbReference>
<evidence type="ECO:0000256" key="1">
    <source>
        <dbReference type="ARBA" id="ARBA00004477"/>
    </source>
</evidence>
<evidence type="ECO:0000256" key="7">
    <source>
        <dbReference type="ARBA" id="ARBA00023136"/>
    </source>
</evidence>
<evidence type="ECO:0000256" key="5">
    <source>
        <dbReference type="ARBA" id="ARBA00022824"/>
    </source>
</evidence>
<comment type="caution">
    <text evidence="8">Lacks conserved residue(s) required for the propagation of feature annotation.</text>
</comment>
<evidence type="ECO:0000313" key="10">
    <source>
        <dbReference type="EMBL" id="QQP37950.1"/>
    </source>
</evidence>
<dbReference type="InterPro" id="IPR018937">
    <property type="entry name" value="MMgT"/>
</dbReference>
<keyword evidence="9" id="KW-0732">Signal</keyword>
<dbReference type="AlphaFoldDB" id="A0A7T8GUW4"/>
<sequence length="115" mass="13107">MGKWESGMHYLLALSILIILHAAYSAAEWRARRKHEDPGEDEDSLPLDIVIQTLMGLSCAMISVVHIAGAFKEIRATVELAQKNWETTRNRPSFYIFNHRGKAFLHTMSLLPRDT</sequence>
<dbReference type="GO" id="GO:0005886">
    <property type="term" value="C:plasma membrane"/>
    <property type="evidence" value="ECO:0007669"/>
    <property type="project" value="TreeGrafter"/>
</dbReference>
<comment type="subunit">
    <text evidence="3">Component of the ER membrane protein complex (EMC).</text>
</comment>
<feature type="transmembrane region" description="Helical" evidence="8">
    <location>
        <begin position="49"/>
        <end position="71"/>
    </location>
</feature>
<keyword evidence="8" id="KW-0967">Endosome</keyword>
<evidence type="ECO:0000256" key="9">
    <source>
        <dbReference type="SAM" id="SignalP"/>
    </source>
</evidence>
<keyword evidence="6 8" id="KW-1133">Transmembrane helix</keyword>
<keyword evidence="8" id="KW-0460">Magnesium</keyword>
<comment type="subcellular location">
    <subcellularLocation>
        <location evidence="1">Endoplasmic reticulum membrane</location>
        <topology evidence="1">Multi-pass membrane protein</topology>
    </subcellularLocation>
    <subcellularLocation>
        <location evidence="8">Golgi apparatus membrane</location>
        <topology evidence="8">Multi-pass membrane protein</topology>
    </subcellularLocation>
    <subcellularLocation>
        <location evidence="8">Early endosome membrane</location>
        <topology evidence="8">Multi-pass membrane protein</topology>
    </subcellularLocation>
</comment>
<proteinExistence type="inferred from homology"/>
<dbReference type="GO" id="GO:0031901">
    <property type="term" value="C:early endosome membrane"/>
    <property type="evidence" value="ECO:0007669"/>
    <property type="project" value="UniProtKB-SubCell"/>
</dbReference>
<name>A0A7T8GUW4_CALRO</name>
<dbReference type="OrthoDB" id="44756at2759"/>
<organism evidence="10 11">
    <name type="scientific">Caligus rogercresseyi</name>
    <name type="common">Sea louse</name>
    <dbReference type="NCBI Taxonomy" id="217165"/>
    <lineage>
        <taxon>Eukaryota</taxon>
        <taxon>Metazoa</taxon>
        <taxon>Ecdysozoa</taxon>
        <taxon>Arthropoda</taxon>
        <taxon>Crustacea</taxon>
        <taxon>Multicrustacea</taxon>
        <taxon>Hexanauplia</taxon>
        <taxon>Copepoda</taxon>
        <taxon>Siphonostomatoida</taxon>
        <taxon>Caligidae</taxon>
        <taxon>Caligus</taxon>
    </lineage>
</organism>
<keyword evidence="7 8" id="KW-0472">Membrane</keyword>
<dbReference type="PANTHER" id="PTHR21181">
    <property type="match status" value="1"/>
</dbReference>
<gene>
    <name evidence="10" type="ORF">FKW44_018400</name>
</gene>
<dbReference type="Proteomes" id="UP000595437">
    <property type="component" value="Chromosome 13"/>
</dbReference>
<keyword evidence="8" id="KW-0333">Golgi apparatus</keyword>
<evidence type="ECO:0000313" key="11">
    <source>
        <dbReference type="Proteomes" id="UP000595437"/>
    </source>
</evidence>
<evidence type="ECO:0000256" key="8">
    <source>
        <dbReference type="RuleBase" id="RU367002"/>
    </source>
</evidence>
<dbReference type="PANTHER" id="PTHR21181:SF7">
    <property type="entry name" value="ER MEMBRANE PROTEIN COMPLEX SUBUNIT 5"/>
    <property type="match status" value="1"/>
</dbReference>
<comment type="similarity">
    <text evidence="2 8">Belongs to the membrane magnesium transporter (TC 1.A.67) family.</text>
</comment>
<evidence type="ECO:0000256" key="3">
    <source>
        <dbReference type="ARBA" id="ARBA00011276"/>
    </source>
</evidence>